<dbReference type="GO" id="GO:0005886">
    <property type="term" value="C:plasma membrane"/>
    <property type="evidence" value="ECO:0007669"/>
    <property type="project" value="UniProtKB-SubCell"/>
</dbReference>
<reference evidence="10" key="1">
    <citation type="submission" date="2015-03" db="EMBL/GenBank/DDBJ databases">
        <authorList>
            <person name="Nijsse Bart"/>
        </authorList>
    </citation>
    <scope>NUCLEOTIDE SEQUENCE [LARGE SCALE GENOMIC DNA]</scope>
</reference>
<evidence type="ECO:0000256" key="3">
    <source>
        <dbReference type="ARBA" id="ARBA00022475"/>
    </source>
</evidence>
<keyword evidence="10" id="KW-1185">Reference proteome</keyword>
<comment type="similarity">
    <text evidence="2">Belongs to the UPF0702 family.</text>
</comment>
<evidence type="ECO:0000256" key="2">
    <source>
        <dbReference type="ARBA" id="ARBA00006448"/>
    </source>
</evidence>
<protein>
    <recommendedName>
        <fullName evidence="8">YetF C-terminal domain-containing protein</fullName>
    </recommendedName>
</protein>
<keyword evidence="5 7" id="KW-1133">Transmembrane helix</keyword>
<comment type="subcellular location">
    <subcellularLocation>
        <location evidence="1">Cell membrane</location>
        <topology evidence="1">Multi-pass membrane protein</topology>
    </subcellularLocation>
</comment>
<keyword evidence="3" id="KW-1003">Cell membrane</keyword>
<accession>A0A0U1L1P9</accession>
<evidence type="ECO:0000256" key="7">
    <source>
        <dbReference type="SAM" id="Phobius"/>
    </source>
</evidence>
<dbReference type="PANTHER" id="PTHR34582">
    <property type="entry name" value="UPF0702 TRANSMEMBRANE PROTEIN YCAP"/>
    <property type="match status" value="1"/>
</dbReference>
<dbReference type="InterPro" id="IPR023090">
    <property type="entry name" value="UPF0702_alpha/beta_dom_sf"/>
</dbReference>
<evidence type="ECO:0000256" key="4">
    <source>
        <dbReference type="ARBA" id="ARBA00022692"/>
    </source>
</evidence>
<feature type="transmembrane region" description="Helical" evidence="7">
    <location>
        <begin position="38"/>
        <end position="57"/>
    </location>
</feature>
<proteinExistence type="inferred from homology"/>
<dbReference type="Proteomes" id="UP000049855">
    <property type="component" value="Unassembled WGS sequence"/>
</dbReference>
<gene>
    <name evidence="9" type="ORF">SpAn4DRAFT_0068</name>
</gene>
<dbReference type="PANTHER" id="PTHR34582:SF7">
    <property type="entry name" value="UPF0702 TRANSMEMBRANE PROTEIN YDFS"/>
    <property type="match status" value="1"/>
</dbReference>
<dbReference type="EMBL" id="CTRP01000014">
    <property type="protein sequence ID" value="CQR73606.1"/>
    <property type="molecule type" value="Genomic_DNA"/>
</dbReference>
<evidence type="ECO:0000256" key="5">
    <source>
        <dbReference type="ARBA" id="ARBA00022989"/>
    </source>
</evidence>
<evidence type="ECO:0000259" key="8">
    <source>
        <dbReference type="Pfam" id="PF04239"/>
    </source>
</evidence>
<name>A0A0U1L1P9_9FIRM</name>
<dbReference type="Gene3D" id="3.30.240.20">
    <property type="entry name" value="bsu07140 like domains"/>
    <property type="match status" value="2"/>
</dbReference>
<dbReference type="Pfam" id="PF04239">
    <property type="entry name" value="DUF421"/>
    <property type="match status" value="1"/>
</dbReference>
<dbReference type="AlphaFoldDB" id="A0A0U1L1P9"/>
<dbReference type="InterPro" id="IPR012452">
    <property type="entry name" value="DUF1657"/>
</dbReference>
<keyword evidence="4 7" id="KW-0812">Transmembrane</keyword>
<dbReference type="Pfam" id="PF07870">
    <property type="entry name" value="DUF1657"/>
    <property type="match status" value="1"/>
</dbReference>
<evidence type="ECO:0000256" key="1">
    <source>
        <dbReference type="ARBA" id="ARBA00004651"/>
    </source>
</evidence>
<sequence length="286" mass="31989">MQTWIQILVSSVSLFFVLLLLIRLLGKRNIARMTPFRFVSYIVTAVIAALLSLNLIANLAFGFIALGVWVLFPLALDYLSLKSKWVHDIVNGKETVLIKHGKIMEENLLQTRLTGEELLRELRSKNAFNLADVEFAVMEDTGDINVFLKSDKTPVSAHDLGKKVAPLAEPQTVILDGNIIKEPLASLGFNTEWLGIQLETIGVSLDNVFIGQVDSSGDLYLDLFDDAVQLPQPKVKEMLYANFEKIQADLTTFALETKNEAAKQMYSAHAATLQQLLEKLKPYLLR</sequence>
<evidence type="ECO:0000313" key="10">
    <source>
        <dbReference type="Proteomes" id="UP000049855"/>
    </source>
</evidence>
<evidence type="ECO:0000256" key="6">
    <source>
        <dbReference type="ARBA" id="ARBA00023136"/>
    </source>
</evidence>
<feature type="domain" description="YetF C-terminal" evidence="8">
    <location>
        <begin position="82"/>
        <end position="214"/>
    </location>
</feature>
<feature type="transmembrane region" description="Helical" evidence="7">
    <location>
        <begin position="6"/>
        <end position="26"/>
    </location>
</feature>
<keyword evidence="6 7" id="KW-0472">Membrane</keyword>
<dbReference type="RefSeq" id="WP_021170880.1">
    <property type="nucleotide sequence ID" value="NZ_CTRP01000014.1"/>
</dbReference>
<evidence type="ECO:0000313" key="9">
    <source>
        <dbReference type="EMBL" id="CQR73606.1"/>
    </source>
</evidence>
<dbReference type="InterPro" id="IPR007353">
    <property type="entry name" value="DUF421"/>
</dbReference>
<organism evidence="9 10">
    <name type="scientific">Sporomusa ovata</name>
    <dbReference type="NCBI Taxonomy" id="2378"/>
    <lineage>
        <taxon>Bacteria</taxon>
        <taxon>Bacillati</taxon>
        <taxon>Bacillota</taxon>
        <taxon>Negativicutes</taxon>
        <taxon>Selenomonadales</taxon>
        <taxon>Sporomusaceae</taxon>
        <taxon>Sporomusa</taxon>
    </lineage>
</organism>